<comment type="caution">
    <text evidence="4">The sequence shown here is derived from an EMBL/GenBank/DDBJ whole genome shotgun (WGS) entry which is preliminary data.</text>
</comment>
<evidence type="ECO:0000256" key="2">
    <source>
        <dbReference type="SAM" id="SignalP"/>
    </source>
</evidence>
<evidence type="ECO:0000259" key="3">
    <source>
        <dbReference type="SMART" id="SM00856"/>
    </source>
</evidence>
<dbReference type="NCBIfam" id="TIGR01614">
    <property type="entry name" value="PME_inhib"/>
    <property type="match status" value="1"/>
</dbReference>
<dbReference type="AlphaFoldDB" id="A0A7J0FR61"/>
<dbReference type="FunFam" id="1.20.140.40:FF:000005">
    <property type="entry name" value="Pectin methylesterase inhibitor 1"/>
    <property type="match status" value="1"/>
</dbReference>
<dbReference type="SMART" id="SM00856">
    <property type="entry name" value="PMEI"/>
    <property type="match status" value="1"/>
</dbReference>
<organism evidence="4 5">
    <name type="scientific">Actinidia rufa</name>
    <dbReference type="NCBI Taxonomy" id="165716"/>
    <lineage>
        <taxon>Eukaryota</taxon>
        <taxon>Viridiplantae</taxon>
        <taxon>Streptophyta</taxon>
        <taxon>Embryophyta</taxon>
        <taxon>Tracheophyta</taxon>
        <taxon>Spermatophyta</taxon>
        <taxon>Magnoliopsida</taxon>
        <taxon>eudicotyledons</taxon>
        <taxon>Gunneridae</taxon>
        <taxon>Pentapetalae</taxon>
        <taxon>asterids</taxon>
        <taxon>Ericales</taxon>
        <taxon>Actinidiaceae</taxon>
        <taxon>Actinidia</taxon>
    </lineage>
</organism>
<proteinExistence type="predicted"/>
<dbReference type="InterPro" id="IPR006501">
    <property type="entry name" value="Pectinesterase_inhib_dom"/>
</dbReference>
<dbReference type="GO" id="GO:0046910">
    <property type="term" value="F:pectinesterase inhibitor activity"/>
    <property type="evidence" value="ECO:0007669"/>
    <property type="project" value="UniProtKB-ARBA"/>
</dbReference>
<evidence type="ECO:0000256" key="1">
    <source>
        <dbReference type="ARBA" id="ARBA00022729"/>
    </source>
</evidence>
<accession>A0A7J0FR61</accession>
<keyword evidence="5" id="KW-1185">Reference proteome</keyword>
<name>A0A7J0FR61_9ERIC</name>
<dbReference type="SUPFAM" id="SSF101148">
    <property type="entry name" value="Plant invertase/pectin methylesterase inhibitor"/>
    <property type="match status" value="1"/>
</dbReference>
<dbReference type="Gene3D" id="1.20.140.40">
    <property type="entry name" value="Invertase/pectin methylesterase inhibitor family protein"/>
    <property type="match status" value="1"/>
</dbReference>
<evidence type="ECO:0000313" key="4">
    <source>
        <dbReference type="EMBL" id="GFZ01196.1"/>
    </source>
</evidence>
<dbReference type="CDD" id="cd15798">
    <property type="entry name" value="PMEI-like_3"/>
    <property type="match status" value="1"/>
</dbReference>
<dbReference type="InterPro" id="IPR051955">
    <property type="entry name" value="PME_Inhibitor"/>
</dbReference>
<dbReference type="EMBL" id="BJWL01000014">
    <property type="protein sequence ID" value="GFZ01196.1"/>
    <property type="molecule type" value="Genomic_DNA"/>
</dbReference>
<feature type="signal peptide" evidence="2">
    <location>
        <begin position="1"/>
        <end position="21"/>
    </location>
</feature>
<dbReference type="PANTHER" id="PTHR31080">
    <property type="entry name" value="PECTINESTERASE INHIBITOR-LIKE"/>
    <property type="match status" value="1"/>
</dbReference>
<dbReference type="PANTHER" id="PTHR31080:SF207">
    <property type="entry name" value="PECTINESTERASE INHIBITOR 9"/>
    <property type="match status" value="1"/>
</dbReference>
<gene>
    <name evidence="4" type="ORF">Acr_14g0008310</name>
</gene>
<protein>
    <submittedName>
        <fullName evidence="4">Plant invertase/pectin methylesterase inhibitor superfamily protein</fullName>
    </submittedName>
</protein>
<dbReference type="Proteomes" id="UP000585474">
    <property type="component" value="Unassembled WGS sequence"/>
</dbReference>
<evidence type="ECO:0000313" key="5">
    <source>
        <dbReference type="Proteomes" id="UP000585474"/>
    </source>
</evidence>
<dbReference type="Pfam" id="PF04043">
    <property type="entry name" value="PMEI"/>
    <property type="match status" value="1"/>
</dbReference>
<dbReference type="InterPro" id="IPR035513">
    <property type="entry name" value="Invertase/methylesterase_inhib"/>
</dbReference>
<keyword evidence="1 2" id="KW-0732">Signal</keyword>
<feature type="chain" id="PRO_5029692001" evidence="2">
    <location>
        <begin position="22"/>
        <end position="205"/>
    </location>
</feature>
<reference evidence="4 5" key="1">
    <citation type="submission" date="2019-07" db="EMBL/GenBank/DDBJ databases">
        <title>De Novo Assembly of kiwifruit Actinidia rufa.</title>
        <authorList>
            <person name="Sugita-Konishi S."/>
            <person name="Sato K."/>
            <person name="Mori E."/>
            <person name="Abe Y."/>
            <person name="Kisaki G."/>
            <person name="Hamano K."/>
            <person name="Suezawa K."/>
            <person name="Otani M."/>
            <person name="Fukuda T."/>
            <person name="Manabe T."/>
            <person name="Gomi K."/>
            <person name="Tabuchi M."/>
            <person name="Akimitsu K."/>
            <person name="Kataoka I."/>
        </authorList>
    </citation>
    <scope>NUCLEOTIDE SEQUENCE [LARGE SCALE GENOMIC DNA]</scope>
    <source>
        <strain evidence="5">cv. Fuchu</strain>
    </source>
</reference>
<sequence length="205" mass="22314">MEKPGLYLLLIITLHYMLVIADPAADPAATNFIKSSCRATRYPALCVRCLSSYAAKIQQSEKQLAQTALAVSLARARSTAAFVSKMTKVSGIKPREYQAVKDCVDNMGDTVDQLTRSIRELSRTGQAAGQNFMWHMSNVQTWVSAALTDENTCVDGFAGHVMDGNVKAAIRRRVVSVAQVTSNALALVNRFAARHRSHQAATSLP</sequence>
<dbReference type="OrthoDB" id="1430376at2759"/>
<feature type="domain" description="Pectinesterase inhibitor" evidence="3">
    <location>
        <begin position="28"/>
        <end position="187"/>
    </location>
</feature>